<protein>
    <submittedName>
        <fullName evidence="2">Uncharacterized protein</fullName>
    </submittedName>
</protein>
<keyword evidence="3" id="KW-1185">Reference proteome</keyword>
<organism evidence="2 3">
    <name type="scientific">Rhodocollybia butyracea</name>
    <dbReference type="NCBI Taxonomy" id="206335"/>
    <lineage>
        <taxon>Eukaryota</taxon>
        <taxon>Fungi</taxon>
        <taxon>Dikarya</taxon>
        <taxon>Basidiomycota</taxon>
        <taxon>Agaricomycotina</taxon>
        <taxon>Agaricomycetes</taxon>
        <taxon>Agaricomycetidae</taxon>
        <taxon>Agaricales</taxon>
        <taxon>Marasmiineae</taxon>
        <taxon>Omphalotaceae</taxon>
        <taxon>Rhodocollybia</taxon>
    </lineage>
</organism>
<accession>A0A9P5Q1D6</accession>
<comment type="caution">
    <text evidence="2">The sequence shown here is derived from an EMBL/GenBank/DDBJ whole genome shotgun (WGS) entry which is preliminary data.</text>
</comment>
<proteinExistence type="predicted"/>
<dbReference type="EMBL" id="JADNRY010000019">
    <property type="protein sequence ID" value="KAF9073271.1"/>
    <property type="molecule type" value="Genomic_DNA"/>
</dbReference>
<dbReference type="AlphaFoldDB" id="A0A9P5Q1D6"/>
<gene>
    <name evidence="2" type="ORF">BDP27DRAFT_1360464</name>
</gene>
<name>A0A9P5Q1D6_9AGAR</name>
<dbReference type="Proteomes" id="UP000772434">
    <property type="component" value="Unassembled WGS sequence"/>
</dbReference>
<feature type="region of interest" description="Disordered" evidence="1">
    <location>
        <begin position="67"/>
        <end position="106"/>
    </location>
</feature>
<evidence type="ECO:0000313" key="2">
    <source>
        <dbReference type="EMBL" id="KAF9073271.1"/>
    </source>
</evidence>
<evidence type="ECO:0000256" key="1">
    <source>
        <dbReference type="SAM" id="MobiDB-lite"/>
    </source>
</evidence>
<evidence type="ECO:0000313" key="3">
    <source>
        <dbReference type="Proteomes" id="UP000772434"/>
    </source>
</evidence>
<sequence length="169" mass="19244">MAKGKLTLFQVAYKRIRTYAAGPNELQGLLKVSSQLQQVSRNVILMRTTGVYITLSSHQVTIRPRQRQTARRAVPNGTAARMHSSQGRLSGGKSMKNSKNKTDTKYTRLPEPIPVRAHTFKTRAFLSKLAAELVDKIVMLTFWHWLGDRVLNERDHLALDTLRKFGMLR</sequence>
<reference evidence="2" key="1">
    <citation type="submission" date="2020-11" db="EMBL/GenBank/DDBJ databases">
        <authorList>
            <consortium name="DOE Joint Genome Institute"/>
            <person name="Ahrendt S."/>
            <person name="Riley R."/>
            <person name="Andreopoulos W."/>
            <person name="Labutti K."/>
            <person name="Pangilinan J."/>
            <person name="Ruiz-Duenas F.J."/>
            <person name="Barrasa J.M."/>
            <person name="Sanchez-Garcia M."/>
            <person name="Camarero S."/>
            <person name="Miyauchi S."/>
            <person name="Serrano A."/>
            <person name="Linde D."/>
            <person name="Babiker R."/>
            <person name="Drula E."/>
            <person name="Ayuso-Fernandez I."/>
            <person name="Pacheco R."/>
            <person name="Padilla G."/>
            <person name="Ferreira P."/>
            <person name="Barriuso J."/>
            <person name="Kellner H."/>
            <person name="Castanera R."/>
            <person name="Alfaro M."/>
            <person name="Ramirez L."/>
            <person name="Pisabarro A.G."/>
            <person name="Kuo A."/>
            <person name="Tritt A."/>
            <person name="Lipzen A."/>
            <person name="He G."/>
            <person name="Yan M."/>
            <person name="Ng V."/>
            <person name="Cullen D."/>
            <person name="Martin F."/>
            <person name="Rosso M.-N."/>
            <person name="Henrissat B."/>
            <person name="Hibbett D."/>
            <person name="Martinez A.T."/>
            <person name="Grigoriev I.V."/>
        </authorList>
    </citation>
    <scope>NUCLEOTIDE SEQUENCE</scope>
    <source>
        <strain evidence="2">AH 40177</strain>
    </source>
</reference>